<proteinExistence type="inferred from homology"/>
<dbReference type="PROSITE" id="PS51904">
    <property type="entry name" value="GLYCOSYL_HYDROL_F25_2"/>
    <property type="match status" value="1"/>
</dbReference>
<dbReference type="Gene3D" id="3.20.20.80">
    <property type="entry name" value="Glycosidases"/>
    <property type="match status" value="1"/>
</dbReference>
<dbReference type="AlphaFoldDB" id="A0A7Y0EJ29"/>
<dbReference type="GO" id="GO:0016052">
    <property type="term" value="P:carbohydrate catabolic process"/>
    <property type="evidence" value="ECO:0007669"/>
    <property type="project" value="TreeGrafter"/>
</dbReference>
<sequence length="271" mass="30951">MLKGIDVYEGDDIEDFNLLKQNVDLLIQKATEGVTHIDSLIHYRYGNCKSIGIPIGFYHFASFNSVNPIGEAQHFLSVISEFESDTILWLDIEEDTRWSKQNAINYANQFINYVQSQGYKIGIYTGESFYLEYLQGNITDIPLWLAKYSSKEPCLYPNCSWQYSDKGQIEGIVTQTDLDYFQESILITTGGKKKVKNIVVYNGIADQRIAEYLADKLNCPTILGSRPFDYSIVEDVYAVGGGEFTSYVKQKFTGVDRFETLDLVREFIKTL</sequence>
<dbReference type="EMBL" id="JABBNI010000036">
    <property type="protein sequence ID" value="NMM64399.1"/>
    <property type="molecule type" value="Genomic_DNA"/>
</dbReference>
<evidence type="ECO:0000256" key="1">
    <source>
        <dbReference type="ARBA" id="ARBA00010646"/>
    </source>
</evidence>
<dbReference type="InterPro" id="IPR017853">
    <property type="entry name" value="GH"/>
</dbReference>
<name>A0A7Y0EJ29_9CLOT</name>
<keyword evidence="3" id="KW-1185">Reference proteome</keyword>
<organism evidence="2 3">
    <name type="scientific">Clostridium muellerianum</name>
    <dbReference type="NCBI Taxonomy" id="2716538"/>
    <lineage>
        <taxon>Bacteria</taxon>
        <taxon>Bacillati</taxon>
        <taxon>Bacillota</taxon>
        <taxon>Clostridia</taxon>
        <taxon>Eubacteriales</taxon>
        <taxon>Clostridiaceae</taxon>
        <taxon>Clostridium</taxon>
    </lineage>
</organism>
<dbReference type="SUPFAM" id="SSF51445">
    <property type="entry name" value="(Trans)glycosidases"/>
    <property type="match status" value="1"/>
</dbReference>
<dbReference type="Gene3D" id="3.40.50.12090">
    <property type="match status" value="1"/>
</dbReference>
<evidence type="ECO:0008006" key="4">
    <source>
        <dbReference type="Google" id="ProtNLM"/>
    </source>
</evidence>
<dbReference type="Proteomes" id="UP000537131">
    <property type="component" value="Unassembled WGS sequence"/>
</dbReference>
<dbReference type="PANTHER" id="PTHR34135">
    <property type="entry name" value="LYSOZYME"/>
    <property type="match status" value="1"/>
</dbReference>
<dbReference type="GO" id="GO:0003796">
    <property type="term" value="F:lysozyme activity"/>
    <property type="evidence" value="ECO:0007669"/>
    <property type="project" value="InterPro"/>
</dbReference>
<evidence type="ECO:0000313" key="2">
    <source>
        <dbReference type="EMBL" id="NMM64399.1"/>
    </source>
</evidence>
<reference evidence="2 3" key="1">
    <citation type="submission" date="2020-06" db="EMBL/GenBank/DDBJ databases">
        <title>Complete Genome Sequence of Clostridium muelleri sp. nov. P21T, an Acid-Alcohol Producing Acetogen Isolated from Old Hay.</title>
        <authorList>
            <person name="Duncan K.E."/>
            <person name="Tanner R.S."/>
        </authorList>
    </citation>
    <scope>NUCLEOTIDE SEQUENCE [LARGE SCALE GENOMIC DNA]</scope>
    <source>
        <strain evidence="2 3">P21</strain>
    </source>
</reference>
<dbReference type="PANTHER" id="PTHR34135:SF2">
    <property type="entry name" value="LYSOZYME"/>
    <property type="match status" value="1"/>
</dbReference>
<gene>
    <name evidence="2" type="ORF">HBE96_17400</name>
</gene>
<comment type="similarity">
    <text evidence="1">Belongs to the glycosyl hydrolase 25 family.</text>
</comment>
<dbReference type="RefSeq" id="WP_169298980.1">
    <property type="nucleotide sequence ID" value="NZ_JABBNI010000036.1"/>
</dbReference>
<dbReference type="GO" id="GO:0009253">
    <property type="term" value="P:peptidoglycan catabolic process"/>
    <property type="evidence" value="ECO:0007669"/>
    <property type="project" value="InterPro"/>
</dbReference>
<protein>
    <recommendedName>
        <fullName evidence="4">Lysozyme</fullName>
    </recommendedName>
</protein>
<comment type="caution">
    <text evidence="2">The sequence shown here is derived from an EMBL/GenBank/DDBJ whole genome shotgun (WGS) entry which is preliminary data.</text>
</comment>
<dbReference type="InterPro" id="IPR002053">
    <property type="entry name" value="Glyco_hydro_25"/>
</dbReference>
<evidence type="ECO:0000313" key="3">
    <source>
        <dbReference type="Proteomes" id="UP000537131"/>
    </source>
</evidence>
<accession>A0A7Y0EJ29</accession>
<dbReference type="Pfam" id="PF01183">
    <property type="entry name" value="Glyco_hydro_25"/>
    <property type="match status" value="1"/>
</dbReference>
<dbReference type="GO" id="GO:0016998">
    <property type="term" value="P:cell wall macromolecule catabolic process"/>
    <property type="evidence" value="ECO:0007669"/>
    <property type="project" value="InterPro"/>
</dbReference>